<dbReference type="Pfam" id="PF14060">
    <property type="entry name" value="DUF4252"/>
    <property type="match status" value="1"/>
</dbReference>
<sequence>MKTVYKYIVIATIGVVMASCDNGQSLQQYFVDGSNNPEFITFDVSSNVLSVAEEELTSKQKETLHSIRKLNVLALKLDENNQGLYKEEKEKIKKILSDDSYQELMRFNTGKARGVVKFLGEDDAIDEVILYGSDDSKGFALLRILGDNMNIENVGQLVEVVQKGTLNQSQLGSIGKIFSEAK</sequence>
<organism evidence="1 2">
    <name type="scientific">Zhouia spongiae</name>
    <dbReference type="NCBI Taxonomy" id="2202721"/>
    <lineage>
        <taxon>Bacteria</taxon>
        <taxon>Pseudomonadati</taxon>
        <taxon>Bacteroidota</taxon>
        <taxon>Flavobacteriia</taxon>
        <taxon>Flavobacteriales</taxon>
        <taxon>Flavobacteriaceae</taxon>
        <taxon>Zhouia</taxon>
    </lineage>
</organism>
<accession>A0ABY3YJK8</accession>
<dbReference type="Proteomes" id="UP000829476">
    <property type="component" value="Chromosome"/>
</dbReference>
<proteinExistence type="predicted"/>
<dbReference type="RefSeq" id="WP_242936097.1">
    <property type="nucleotide sequence ID" value="NZ_CP094326.1"/>
</dbReference>
<gene>
    <name evidence="1" type="ORF">MQE36_11385</name>
</gene>
<evidence type="ECO:0000313" key="2">
    <source>
        <dbReference type="Proteomes" id="UP000829476"/>
    </source>
</evidence>
<evidence type="ECO:0000313" key="1">
    <source>
        <dbReference type="EMBL" id="UNY97686.1"/>
    </source>
</evidence>
<reference evidence="1 2" key="1">
    <citation type="journal article" date="2018" name="Int. J. Syst. Evol. Microbiol.">
        <title>Zhouia spongiae sp. nov., isolated from a marine sponge.</title>
        <authorList>
            <person name="Zhuang L."/>
            <person name="Lin B."/>
            <person name="Qin F."/>
            <person name="Luo L."/>
        </authorList>
    </citation>
    <scope>NUCLEOTIDE SEQUENCE [LARGE SCALE GENOMIC DNA]</scope>
    <source>
        <strain evidence="1 2">HN-Y44</strain>
    </source>
</reference>
<name>A0ABY3YJK8_9FLAO</name>
<dbReference type="InterPro" id="IPR025348">
    <property type="entry name" value="DUF4252"/>
</dbReference>
<dbReference type="EMBL" id="CP094326">
    <property type="protein sequence ID" value="UNY97686.1"/>
    <property type="molecule type" value="Genomic_DNA"/>
</dbReference>
<protein>
    <submittedName>
        <fullName evidence="1">DUF4252 domain-containing protein</fullName>
    </submittedName>
</protein>
<keyword evidence="2" id="KW-1185">Reference proteome</keyword>
<dbReference type="PROSITE" id="PS51257">
    <property type="entry name" value="PROKAR_LIPOPROTEIN"/>
    <property type="match status" value="1"/>
</dbReference>